<dbReference type="EMBL" id="JH600068">
    <property type="protein sequence ID" value="EIG53672.1"/>
    <property type="molecule type" value="Genomic_DNA"/>
</dbReference>
<keyword evidence="5 6" id="KW-0472">Membrane</keyword>
<evidence type="ECO:0000256" key="2">
    <source>
        <dbReference type="ARBA" id="ARBA00007362"/>
    </source>
</evidence>
<feature type="transmembrane region" description="Helical" evidence="6">
    <location>
        <begin position="64"/>
        <end position="84"/>
    </location>
</feature>
<feature type="domain" description="EamA" evidence="7">
    <location>
        <begin position="155"/>
        <end position="286"/>
    </location>
</feature>
<proteinExistence type="inferred from homology"/>
<feature type="transmembrane region" description="Helical" evidence="6">
    <location>
        <begin position="32"/>
        <end position="52"/>
    </location>
</feature>
<feature type="transmembrane region" description="Helical" evidence="6">
    <location>
        <begin position="118"/>
        <end position="139"/>
    </location>
</feature>
<keyword evidence="4 6" id="KW-1133">Transmembrane helix</keyword>
<evidence type="ECO:0000256" key="3">
    <source>
        <dbReference type="ARBA" id="ARBA00022692"/>
    </source>
</evidence>
<dbReference type="InterPro" id="IPR037185">
    <property type="entry name" value="EmrE-like"/>
</dbReference>
<dbReference type="Pfam" id="PF00892">
    <property type="entry name" value="EamA"/>
    <property type="match status" value="2"/>
</dbReference>
<dbReference type="InterPro" id="IPR000620">
    <property type="entry name" value="EamA_dom"/>
</dbReference>
<evidence type="ECO:0000259" key="7">
    <source>
        <dbReference type="Pfam" id="PF00892"/>
    </source>
</evidence>
<dbReference type="STRING" id="596152.DesU5LDRAFT_1999"/>
<evidence type="ECO:0000256" key="5">
    <source>
        <dbReference type="ARBA" id="ARBA00023136"/>
    </source>
</evidence>
<evidence type="ECO:0000256" key="1">
    <source>
        <dbReference type="ARBA" id="ARBA00004141"/>
    </source>
</evidence>
<gene>
    <name evidence="8" type="ORF">DesU5LDRAFT_1999</name>
</gene>
<comment type="similarity">
    <text evidence="2">Belongs to the EamA transporter family.</text>
</comment>
<organism evidence="8">
    <name type="scientific">Desulfovibrio sp. U5L</name>
    <dbReference type="NCBI Taxonomy" id="596152"/>
    <lineage>
        <taxon>Bacteria</taxon>
        <taxon>Pseudomonadati</taxon>
        <taxon>Thermodesulfobacteriota</taxon>
        <taxon>Desulfovibrionia</taxon>
        <taxon>Desulfovibrionales</taxon>
        <taxon>Desulfovibrionaceae</taxon>
        <taxon>Desulfovibrio</taxon>
    </lineage>
</organism>
<evidence type="ECO:0000313" key="8">
    <source>
        <dbReference type="EMBL" id="EIG53672.1"/>
    </source>
</evidence>
<dbReference type="eggNOG" id="COG0697">
    <property type="taxonomic scope" value="Bacteria"/>
</dbReference>
<accession>I2Q1L6</accession>
<dbReference type="PANTHER" id="PTHR32322">
    <property type="entry name" value="INNER MEMBRANE TRANSPORTER"/>
    <property type="match status" value="1"/>
</dbReference>
<dbReference type="AlphaFoldDB" id="I2Q1L6"/>
<sequence>MTASLAPALFVFLWSTGFVVARAIVPYADPCLFLTARFALAGLVLAGGAALARASWPSARQAAGHLAAGGLLHGLYLAASYRAVALGLSPGVMALFGALQPPLTALCGAWFFRERPDWRLGCGMAAGLAGVGVVVWPGLSSGGGGGLPPVSLTTVGLALAGVSAITIGALVQKSSLARADLRAAGALQHAGGAVVTALLAMVWDETRFLPSLPLFGALAWGVGGLSVGGASLLVWLVRQGEASRAVSLLFLAPPLAAAEAWLLFGVRLGPMQWAGFALALGGVVLARRLPAEREGPSVEDLGLFQGERPAAVSLEAGREGNRG</sequence>
<evidence type="ECO:0000256" key="6">
    <source>
        <dbReference type="SAM" id="Phobius"/>
    </source>
</evidence>
<dbReference type="SUPFAM" id="SSF103481">
    <property type="entry name" value="Multidrug resistance efflux transporter EmrE"/>
    <property type="match status" value="2"/>
</dbReference>
<feature type="transmembrane region" description="Helical" evidence="6">
    <location>
        <begin position="215"/>
        <end position="238"/>
    </location>
</feature>
<dbReference type="HOGENOM" id="CLU_033863_10_0_7"/>
<feature type="transmembrane region" description="Helical" evidence="6">
    <location>
        <begin position="245"/>
        <end position="264"/>
    </location>
</feature>
<feature type="transmembrane region" description="Helical" evidence="6">
    <location>
        <begin position="151"/>
        <end position="171"/>
    </location>
</feature>
<dbReference type="InterPro" id="IPR050638">
    <property type="entry name" value="AA-Vitamin_Transporters"/>
</dbReference>
<keyword evidence="3 6" id="KW-0812">Transmembrane</keyword>
<feature type="transmembrane region" description="Helical" evidence="6">
    <location>
        <begin position="183"/>
        <end position="203"/>
    </location>
</feature>
<comment type="subcellular location">
    <subcellularLocation>
        <location evidence="1">Membrane</location>
        <topology evidence="1">Multi-pass membrane protein</topology>
    </subcellularLocation>
</comment>
<feature type="domain" description="EamA" evidence="7">
    <location>
        <begin position="8"/>
        <end position="135"/>
    </location>
</feature>
<name>I2Q1L6_9BACT</name>
<dbReference type="GO" id="GO:0016020">
    <property type="term" value="C:membrane"/>
    <property type="evidence" value="ECO:0007669"/>
    <property type="project" value="UniProtKB-SubCell"/>
</dbReference>
<feature type="transmembrane region" description="Helical" evidence="6">
    <location>
        <begin position="90"/>
        <end position="111"/>
    </location>
</feature>
<protein>
    <submittedName>
        <fullName evidence="8">DMT(Drug/metabolite transporter) superfamily permease</fullName>
    </submittedName>
</protein>
<reference evidence="8" key="1">
    <citation type="submission" date="2011-11" db="EMBL/GenBank/DDBJ databases">
        <title>Improved High-Quality Draft sequence of Desulfovibrio sp. U5L.</title>
        <authorList>
            <consortium name="US DOE Joint Genome Institute"/>
            <person name="Lucas S."/>
            <person name="Han J."/>
            <person name="Lapidus A."/>
            <person name="Cheng J.-F."/>
            <person name="Goodwin L."/>
            <person name="Pitluck S."/>
            <person name="Peters L."/>
            <person name="Ovchinnikova G."/>
            <person name="Held B."/>
            <person name="Detter J.C."/>
            <person name="Han C."/>
            <person name="Tapia R."/>
            <person name="Land M."/>
            <person name="Hauser L."/>
            <person name="Kyrpides N."/>
            <person name="Ivanova N."/>
            <person name="Pagani I."/>
            <person name="Gabster J."/>
            <person name="Walker C."/>
            <person name="Stolyar S."/>
            <person name="Stahl D."/>
            <person name="Arkin A."/>
            <person name="Dehal P."/>
            <person name="Hazen T."/>
            <person name="Woyke T."/>
        </authorList>
    </citation>
    <scope>NUCLEOTIDE SEQUENCE [LARGE SCALE GENOMIC DNA]</scope>
    <source>
        <strain evidence="8">U5L</strain>
    </source>
</reference>
<evidence type="ECO:0000256" key="4">
    <source>
        <dbReference type="ARBA" id="ARBA00022989"/>
    </source>
</evidence>
<dbReference type="PANTHER" id="PTHR32322:SF2">
    <property type="entry name" value="EAMA DOMAIN-CONTAINING PROTEIN"/>
    <property type="match status" value="1"/>
</dbReference>